<comment type="caution">
    <text evidence="1">The sequence shown here is derived from an EMBL/GenBank/DDBJ whole genome shotgun (WGS) entry which is preliminary data.</text>
</comment>
<dbReference type="AlphaFoldDB" id="A0AAD4S073"/>
<dbReference type="EMBL" id="JAJJMB010016680">
    <property type="protein sequence ID" value="KAI3845299.1"/>
    <property type="molecule type" value="Genomic_DNA"/>
</dbReference>
<sequence>MEISSIIFFISISRRESCRKGGDSNDDKTGWNFRKKAELPNLTWVLLNHPWLRMMKHWLRRSRNNRLVCTENESACNIKRFFFPVTTRGDIKRWRCVQGGRFT</sequence>
<organism evidence="1 2">
    <name type="scientific">Papaver atlanticum</name>
    <dbReference type="NCBI Taxonomy" id="357466"/>
    <lineage>
        <taxon>Eukaryota</taxon>
        <taxon>Viridiplantae</taxon>
        <taxon>Streptophyta</taxon>
        <taxon>Embryophyta</taxon>
        <taxon>Tracheophyta</taxon>
        <taxon>Spermatophyta</taxon>
        <taxon>Magnoliopsida</taxon>
        <taxon>Ranunculales</taxon>
        <taxon>Papaveraceae</taxon>
        <taxon>Papaveroideae</taxon>
        <taxon>Papaver</taxon>
    </lineage>
</organism>
<evidence type="ECO:0000313" key="1">
    <source>
        <dbReference type="EMBL" id="KAI3845299.1"/>
    </source>
</evidence>
<evidence type="ECO:0000313" key="2">
    <source>
        <dbReference type="Proteomes" id="UP001202328"/>
    </source>
</evidence>
<proteinExistence type="predicted"/>
<protein>
    <submittedName>
        <fullName evidence="1">Uncharacterized protein</fullName>
    </submittedName>
</protein>
<reference evidence="1" key="1">
    <citation type="submission" date="2022-04" db="EMBL/GenBank/DDBJ databases">
        <title>A functionally conserved STORR gene fusion in Papaver species that diverged 16.8 million years ago.</title>
        <authorList>
            <person name="Catania T."/>
        </authorList>
    </citation>
    <scope>NUCLEOTIDE SEQUENCE</scope>
    <source>
        <strain evidence="1">S-188037</strain>
    </source>
</reference>
<dbReference type="Proteomes" id="UP001202328">
    <property type="component" value="Unassembled WGS sequence"/>
</dbReference>
<accession>A0AAD4S073</accession>
<keyword evidence="2" id="KW-1185">Reference proteome</keyword>
<name>A0AAD4S073_9MAGN</name>
<gene>
    <name evidence="1" type="ORF">MKW98_009365</name>
</gene>